<proteinExistence type="predicted"/>
<dbReference type="Proteomes" id="UP000789525">
    <property type="component" value="Unassembled WGS sequence"/>
</dbReference>
<reference evidence="1" key="1">
    <citation type="submission" date="2021-06" db="EMBL/GenBank/DDBJ databases">
        <authorList>
            <person name="Kallberg Y."/>
            <person name="Tangrot J."/>
            <person name="Rosling A."/>
        </authorList>
    </citation>
    <scope>NUCLEOTIDE SEQUENCE</scope>
    <source>
        <strain evidence="1">CL356</strain>
    </source>
</reference>
<evidence type="ECO:0000313" key="1">
    <source>
        <dbReference type="EMBL" id="CAG8742550.1"/>
    </source>
</evidence>
<name>A0ACA9Q8T4_9GLOM</name>
<sequence length="151" mass="16812">VVILKRVEYNLHPAEFGPFRWSGVLKGVNIRVFEPPAGSQQWTPPLSTIMTVQRTDSPSSTEIVSDVPYCSTSIKNHPLTDVQTMSTRVDAIEIADPVLNLYNSKGQLSRKKNMQIWNSHDPGYFKDNSTPNVAGSIWPVTIDVSKSTQLV</sequence>
<dbReference type="EMBL" id="CAJVPT010048702">
    <property type="protein sequence ID" value="CAG8742550.1"/>
    <property type="molecule type" value="Genomic_DNA"/>
</dbReference>
<feature type="non-terminal residue" evidence="1">
    <location>
        <position position="1"/>
    </location>
</feature>
<feature type="non-terminal residue" evidence="1">
    <location>
        <position position="151"/>
    </location>
</feature>
<evidence type="ECO:0000313" key="2">
    <source>
        <dbReference type="Proteomes" id="UP000789525"/>
    </source>
</evidence>
<accession>A0ACA9Q8T4</accession>
<keyword evidence="2" id="KW-1185">Reference proteome</keyword>
<protein>
    <submittedName>
        <fullName evidence="1">1007_t:CDS:1</fullName>
    </submittedName>
</protein>
<comment type="caution">
    <text evidence="1">The sequence shown here is derived from an EMBL/GenBank/DDBJ whole genome shotgun (WGS) entry which is preliminary data.</text>
</comment>
<organism evidence="1 2">
    <name type="scientific">Acaulospora colombiana</name>
    <dbReference type="NCBI Taxonomy" id="27376"/>
    <lineage>
        <taxon>Eukaryota</taxon>
        <taxon>Fungi</taxon>
        <taxon>Fungi incertae sedis</taxon>
        <taxon>Mucoromycota</taxon>
        <taxon>Glomeromycotina</taxon>
        <taxon>Glomeromycetes</taxon>
        <taxon>Diversisporales</taxon>
        <taxon>Acaulosporaceae</taxon>
        <taxon>Acaulospora</taxon>
    </lineage>
</organism>
<gene>
    <name evidence="1" type="ORF">ACOLOM_LOCUS12252</name>
</gene>